<dbReference type="EMBL" id="HBUF01210565">
    <property type="protein sequence ID" value="CAG6665422.1"/>
    <property type="molecule type" value="Transcribed_RNA"/>
</dbReference>
<evidence type="ECO:0000313" key="1">
    <source>
        <dbReference type="EMBL" id="CAG6665424.1"/>
    </source>
</evidence>
<organism evidence="1">
    <name type="scientific">Cacopsylla melanoneura</name>
    <dbReference type="NCBI Taxonomy" id="428564"/>
    <lineage>
        <taxon>Eukaryota</taxon>
        <taxon>Metazoa</taxon>
        <taxon>Ecdysozoa</taxon>
        <taxon>Arthropoda</taxon>
        <taxon>Hexapoda</taxon>
        <taxon>Insecta</taxon>
        <taxon>Pterygota</taxon>
        <taxon>Neoptera</taxon>
        <taxon>Paraneoptera</taxon>
        <taxon>Hemiptera</taxon>
        <taxon>Sternorrhyncha</taxon>
        <taxon>Psylloidea</taxon>
        <taxon>Psyllidae</taxon>
        <taxon>Psyllinae</taxon>
        <taxon>Cacopsylla</taxon>
    </lineage>
</organism>
<dbReference type="AlphaFoldDB" id="A0A8D8S8Z2"/>
<dbReference type="EMBL" id="HBUF01210566">
    <property type="protein sequence ID" value="CAG6665424.1"/>
    <property type="molecule type" value="Transcribed_RNA"/>
</dbReference>
<proteinExistence type="predicted"/>
<accession>A0A8D8S8Z2</accession>
<reference evidence="1" key="1">
    <citation type="submission" date="2021-05" db="EMBL/GenBank/DDBJ databases">
        <authorList>
            <person name="Alioto T."/>
            <person name="Alioto T."/>
            <person name="Gomez Garrido J."/>
        </authorList>
    </citation>
    <scope>NUCLEOTIDE SEQUENCE</scope>
</reference>
<name>A0A8D8S8Z2_9HEMI</name>
<protein>
    <submittedName>
        <fullName evidence="1">Uncharacterized protein</fullName>
    </submittedName>
</protein>
<sequence length="99" mass="11574">MERGMHHLLVRREGALRLIRCRCTIFRACRDSRVYLLRVVPRWACPCITLTFKRSPSVSTRWNRDAFTSAWHAPRSVVQSPRVRCPGVTQTMIVMMRSS</sequence>